<accession>A0A7E4UY15</accession>
<sequence>MNSSDIASEPWTLTTREQSSGQFLTTWHNKTDLGHGSREVDNCLQRVRQTLARNKWAGPAVWRQFD</sequence>
<dbReference type="Proteomes" id="UP000492821">
    <property type="component" value="Unassembled WGS sequence"/>
</dbReference>
<reference evidence="1" key="1">
    <citation type="journal article" date="2013" name="Genetics">
        <title>The draft genome and transcriptome of Panagrellus redivivus are shaped by the harsh demands of a free-living lifestyle.</title>
        <authorList>
            <person name="Srinivasan J."/>
            <person name="Dillman A.R."/>
            <person name="Macchietto M.G."/>
            <person name="Heikkinen L."/>
            <person name="Lakso M."/>
            <person name="Fracchia K.M."/>
            <person name="Antoshechkin I."/>
            <person name="Mortazavi A."/>
            <person name="Wong G."/>
            <person name="Sternberg P.W."/>
        </authorList>
    </citation>
    <scope>NUCLEOTIDE SEQUENCE [LARGE SCALE GENOMIC DNA]</scope>
    <source>
        <strain evidence="1">MT8872</strain>
    </source>
</reference>
<organism evidence="1 2">
    <name type="scientific">Panagrellus redivivus</name>
    <name type="common">Microworm</name>
    <dbReference type="NCBI Taxonomy" id="6233"/>
    <lineage>
        <taxon>Eukaryota</taxon>
        <taxon>Metazoa</taxon>
        <taxon>Ecdysozoa</taxon>
        <taxon>Nematoda</taxon>
        <taxon>Chromadorea</taxon>
        <taxon>Rhabditida</taxon>
        <taxon>Tylenchina</taxon>
        <taxon>Panagrolaimomorpha</taxon>
        <taxon>Panagrolaimoidea</taxon>
        <taxon>Panagrolaimidae</taxon>
        <taxon>Panagrellus</taxon>
    </lineage>
</organism>
<proteinExistence type="predicted"/>
<dbReference type="WBParaSite" id="Pan_g13991.t1">
    <property type="protein sequence ID" value="Pan_g13991.t1"/>
    <property type="gene ID" value="Pan_g13991"/>
</dbReference>
<dbReference type="AlphaFoldDB" id="A0A7E4UY15"/>
<evidence type="ECO:0000313" key="1">
    <source>
        <dbReference type="Proteomes" id="UP000492821"/>
    </source>
</evidence>
<name>A0A7E4UY15_PANRE</name>
<evidence type="ECO:0000313" key="2">
    <source>
        <dbReference type="WBParaSite" id="Pan_g13991.t1"/>
    </source>
</evidence>
<reference evidence="2" key="2">
    <citation type="submission" date="2020-10" db="UniProtKB">
        <authorList>
            <consortium name="WormBaseParasite"/>
        </authorList>
    </citation>
    <scope>IDENTIFICATION</scope>
</reference>
<protein>
    <submittedName>
        <fullName evidence="2">Diguanylate cyclase</fullName>
    </submittedName>
</protein>
<keyword evidence="1" id="KW-1185">Reference proteome</keyword>